<organism evidence="2 3">
    <name type="scientific">Algibacter aquimarinus</name>
    <dbReference type="NCBI Taxonomy" id="1136748"/>
    <lineage>
        <taxon>Bacteria</taxon>
        <taxon>Pseudomonadati</taxon>
        <taxon>Bacteroidota</taxon>
        <taxon>Flavobacteriia</taxon>
        <taxon>Flavobacteriales</taxon>
        <taxon>Flavobacteriaceae</taxon>
        <taxon>Algibacter</taxon>
    </lineage>
</organism>
<reference evidence="3" key="1">
    <citation type="journal article" date="2019" name="Int. J. Syst. Evol. Microbiol.">
        <title>The Global Catalogue of Microorganisms (GCM) 10K type strain sequencing project: providing services to taxonomists for standard genome sequencing and annotation.</title>
        <authorList>
            <consortium name="The Broad Institute Genomics Platform"/>
            <consortium name="The Broad Institute Genome Sequencing Center for Infectious Disease"/>
            <person name="Wu L."/>
            <person name="Ma J."/>
        </authorList>
    </citation>
    <scope>NUCLEOTIDE SEQUENCE [LARGE SCALE GENOMIC DNA]</scope>
    <source>
        <strain evidence="3">JCM 18287</strain>
    </source>
</reference>
<sequence>MIPSVRKATLKDLPILLDFEQGVIIAERPFDPTIKKGKITYYDISELITSEDSDVFVAEINNEIVASGYAKIKTDRHYLKHKYQGYLGFMFVSKQHRGKKINKLIVDELLKWCKKRNIFEIRLDVYQDNIPAIKAYEKAGFKKHLINMRLDIENFDLE</sequence>
<keyword evidence="3" id="KW-1185">Reference proteome</keyword>
<dbReference type="InterPro" id="IPR016181">
    <property type="entry name" value="Acyl_CoA_acyltransferase"/>
</dbReference>
<dbReference type="CDD" id="cd04301">
    <property type="entry name" value="NAT_SF"/>
    <property type="match status" value="1"/>
</dbReference>
<dbReference type="SUPFAM" id="SSF55729">
    <property type="entry name" value="Acyl-CoA N-acyltransferases (Nat)"/>
    <property type="match status" value="1"/>
</dbReference>
<gene>
    <name evidence="2" type="ORF">GCM10023315_08880</name>
</gene>
<name>A0ABP9H768_9FLAO</name>
<comment type="caution">
    <text evidence="2">The sequence shown here is derived from an EMBL/GenBank/DDBJ whole genome shotgun (WGS) entry which is preliminary data.</text>
</comment>
<evidence type="ECO:0000259" key="1">
    <source>
        <dbReference type="PROSITE" id="PS51186"/>
    </source>
</evidence>
<dbReference type="Pfam" id="PF00583">
    <property type="entry name" value="Acetyltransf_1"/>
    <property type="match status" value="1"/>
</dbReference>
<evidence type="ECO:0000313" key="3">
    <source>
        <dbReference type="Proteomes" id="UP001501692"/>
    </source>
</evidence>
<dbReference type="Proteomes" id="UP001501692">
    <property type="component" value="Unassembled WGS sequence"/>
</dbReference>
<evidence type="ECO:0000313" key="2">
    <source>
        <dbReference type="EMBL" id="GAA4962848.1"/>
    </source>
</evidence>
<protein>
    <recommendedName>
        <fullName evidence="1">N-acetyltransferase domain-containing protein</fullName>
    </recommendedName>
</protein>
<accession>A0ABP9H768</accession>
<dbReference type="Gene3D" id="3.40.630.30">
    <property type="match status" value="1"/>
</dbReference>
<feature type="domain" description="N-acetyltransferase" evidence="1">
    <location>
        <begin position="3"/>
        <end position="158"/>
    </location>
</feature>
<dbReference type="PANTHER" id="PTHR43072">
    <property type="entry name" value="N-ACETYLTRANSFERASE"/>
    <property type="match status" value="1"/>
</dbReference>
<dbReference type="EMBL" id="BAABJK010000004">
    <property type="protein sequence ID" value="GAA4962848.1"/>
    <property type="molecule type" value="Genomic_DNA"/>
</dbReference>
<dbReference type="PROSITE" id="PS51186">
    <property type="entry name" value="GNAT"/>
    <property type="match status" value="1"/>
</dbReference>
<dbReference type="RefSeq" id="WP_345164977.1">
    <property type="nucleotide sequence ID" value="NZ_BAABJK010000004.1"/>
</dbReference>
<proteinExistence type="predicted"/>
<dbReference type="InterPro" id="IPR000182">
    <property type="entry name" value="GNAT_dom"/>
</dbReference>